<name>A0A8H3FQ34_9LECA</name>
<keyword evidence="3" id="KW-0808">Transferase</keyword>
<sequence>MLPSHVSHNISKACGCLLLGIIAFLLHAFITNHDPYHCGELLTGGDWINSPNEWQPPKCMMRNYQPADLISCRLRRLTIIGDSTVRELFWATAHKLDKVGAEHAIHAVEKHSNVNFSRAGVDLNFIWDPFLNSSALHQSLAAHRSGGDNAASILVIGGGLWHAGNLGEKYLQYYGDSMDEIMPFMNPRWPEEMASPYTENFSTAPNKENLLILAPVQIPRYGDLKPERAASITKERVDPMNYYLRQLHLKQGAHVAWSWSHMVRQQPEAYKKDGLHVIGSVAGLQMDVIFNIRCNSQLSSIEHSYPRDNTCCNSYASPLWVQKFLLMVALGVLPLLTILAAKESHRLDLLPSRRVFYALMVVSLAACYCVFTDRTQIFYKLHKRYSPEEFMIMILVVVALGVLSIRRSVHPLIIRGQQATTRETDQPFLSRDQTDEWKGWMQFVILIYHYTGASRVLGIYKIIRILVASYLFMTGFGHAAFFYRRSDYSLRRSAAVLIRTNLLSSILPYAMHTDYAFYYFAPLTSSWYMIIYLTMRFGHGSNSSIRFLLAKVVVSAILVTGVVHVPGILEAIFQGLKVTARIHWNLTEWRFRMGLDLYIVYAGMLSAIAVIKMSESGNVMSQIQFARLRMLSIVAAFTTLGVVWVALKSITEKHEYNSWVPYISFLPILAFVLLRNCSRHLRNFHSSIFAWLGRYSLETFTLQYHIWLAGDTKGVLSLGLGRCWDFLLLTAIFLWVSWHVGNATSVITGWVVDPNEGRRHVDLGASRLDVNLPSHKNPAAQPLMWRYWLKMSAKMSVLREDLRIRLAIIVLFMWMLNLLY</sequence>
<feature type="domain" description="Cas1p 10 TM acyl transferase" evidence="9">
    <location>
        <begin position="306"/>
        <end position="755"/>
    </location>
</feature>
<dbReference type="GO" id="GO:0005794">
    <property type="term" value="C:Golgi apparatus"/>
    <property type="evidence" value="ECO:0007669"/>
    <property type="project" value="UniProtKB-ARBA"/>
</dbReference>
<evidence type="ECO:0000256" key="4">
    <source>
        <dbReference type="ARBA" id="ARBA00022692"/>
    </source>
</evidence>
<protein>
    <recommendedName>
        <fullName evidence="9">Cas1p 10 TM acyl transferase domain-containing protein</fullName>
    </recommendedName>
</protein>
<comment type="subcellular location">
    <subcellularLocation>
        <location evidence="1">Membrane</location>
        <topology evidence="1">Multi-pass membrane protein</topology>
    </subcellularLocation>
</comment>
<evidence type="ECO:0000256" key="3">
    <source>
        <dbReference type="ARBA" id="ARBA00022679"/>
    </source>
</evidence>
<comment type="similarity">
    <text evidence="2">Belongs to the PC-esterase family. CASD1 subfamily.</text>
</comment>
<organism evidence="10 11">
    <name type="scientific">Heterodermia speciosa</name>
    <dbReference type="NCBI Taxonomy" id="116794"/>
    <lineage>
        <taxon>Eukaryota</taxon>
        <taxon>Fungi</taxon>
        <taxon>Dikarya</taxon>
        <taxon>Ascomycota</taxon>
        <taxon>Pezizomycotina</taxon>
        <taxon>Lecanoromycetes</taxon>
        <taxon>OSLEUM clade</taxon>
        <taxon>Lecanoromycetidae</taxon>
        <taxon>Caliciales</taxon>
        <taxon>Physciaceae</taxon>
        <taxon>Heterodermia</taxon>
    </lineage>
</organism>
<dbReference type="GO" id="GO:0016740">
    <property type="term" value="F:transferase activity"/>
    <property type="evidence" value="ECO:0007669"/>
    <property type="project" value="UniProtKB-KW"/>
</dbReference>
<proteinExistence type="inferred from homology"/>
<keyword evidence="11" id="KW-1185">Reference proteome</keyword>
<gene>
    <name evidence="10" type="ORF">HETSPECPRED_005940</name>
</gene>
<dbReference type="PANTHER" id="PTHR13533:SF1">
    <property type="entry name" value="N-ACETYLNEURAMINATE 9-O-ACETYLTRANSFERASE"/>
    <property type="match status" value="1"/>
</dbReference>
<feature type="transmembrane region" description="Helical" evidence="8">
    <location>
        <begin position="802"/>
        <end position="819"/>
    </location>
</feature>
<evidence type="ECO:0000256" key="2">
    <source>
        <dbReference type="ARBA" id="ARBA00010666"/>
    </source>
</evidence>
<feature type="transmembrane region" description="Helical" evidence="8">
    <location>
        <begin position="320"/>
        <end position="342"/>
    </location>
</feature>
<evidence type="ECO:0000313" key="11">
    <source>
        <dbReference type="Proteomes" id="UP000664521"/>
    </source>
</evidence>
<keyword evidence="6 8" id="KW-0472">Membrane</keyword>
<feature type="transmembrane region" description="Helical" evidence="8">
    <location>
        <begin position="547"/>
        <end position="569"/>
    </location>
</feature>
<evidence type="ECO:0000259" key="9">
    <source>
        <dbReference type="Pfam" id="PF07779"/>
    </source>
</evidence>
<comment type="caution">
    <text evidence="10">The sequence shown here is derived from an EMBL/GenBank/DDBJ whole genome shotgun (WGS) entry which is preliminary data.</text>
</comment>
<accession>A0A8H3FQ34</accession>
<dbReference type="OrthoDB" id="1932925at2759"/>
<dbReference type="GO" id="GO:0005975">
    <property type="term" value="P:carbohydrate metabolic process"/>
    <property type="evidence" value="ECO:0007669"/>
    <property type="project" value="UniProtKB-ARBA"/>
</dbReference>
<dbReference type="InterPro" id="IPR012419">
    <property type="entry name" value="Cas1_AcylTrans_dom"/>
</dbReference>
<evidence type="ECO:0000313" key="10">
    <source>
        <dbReference type="EMBL" id="CAF9925813.1"/>
    </source>
</evidence>
<dbReference type="GO" id="GO:0016020">
    <property type="term" value="C:membrane"/>
    <property type="evidence" value="ECO:0007669"/>
    <property type="project" value="UniProtKB-SubCell"/>
</dbReference>
<feature type="transmembrane region" description="Helical" evidence="8">
    <location>
        <begin position="391"/>
        <end position="409"/>
    </location>
</feature>
<dbReference type="Pfam" id="PF07779">
    <property type="entry name" value="Cas1_AcylT"/>
    <property type="match status" value="1"/>
</dbReference>
<feature type="transmembrane region" description="Helical" evidence="8">
    <location>
        <begin position="589"/>
        <end position="610"/>
    </location>
</feature>
<dbReference type="Proteomes" id="UP000664521">
    <property type="component" value="Unassembled WGS sequence"/>
</dbReference>
<reference evidence="10" key="1">
    <citation type="submission" date="2021-03" db="EMBL/GenBank/DDBJ databases">
        <authorList>
            <person name="Tagirdzhanova G."/>
        </authorList>
    </citation>
    <scope>NUCLEOTIDE SEQUENCE</scope>
</reference>
<feature type="transmembrane region" description="Helical" evidence="8">
    <location>
        <begin position="517"/>
        <end position="535"/>
    </location>
</feature>
<dbReference type="PANTHER" id="PTHR13533">
    <property type="entry name" value="N-ACETYLNEURAMINATE 9-O-ACETYLTRANSFERASE"/>
    <property type="match status" value="1"/>
</dbReference>
<evidence type="ECO:0000256" key="1">
    <source>
        <dbReference type="ARBA" id="ARBA00004141"/>
    </source>
</evidence>
<keyword evidence="7" id="KW-0325">Glycoprotein</keyword>
<evidence type="ECO:0000256" key="7">
    <source>
        <dbReference type="ARBA" id="ARBA00023180"/>
    </source>
</evidence>
<keyword evidence="4 8" id="KW-0812">Transmembrane</keyword>
<dbReference type="AlphaFoldDB" id="A0A8H3FQ34"/>
<evidence type="ECO:0000256" key="6">
    <source>
        <dbReference type="ARBA" id="ARBA00023136"/>
    </source>
</evidence>
<keyword evidence="5 8" id="KW-1133">Transmembrane helix</keyword>
<feature type="transmembrane region" description="Helical" evidence="8">
    <location>
        <begin position="462"/>
        <end position="482"/>
    </location>
</feature>
<dbReference type="EMBL" id="CAJPDS010000039">
    <property type="protein sequence ID" value="CAF9925813.1"/>
    <property type="molecule type" value="Genomic_DNA"/>
</dbReference>
<feature type="transmembrane region" description="Helical" evidence="8">
    <location>
        <begin position="354"/>
        <end position="371"/>
    </location>
</feature>
<feature type="transmembrane region" description="Helical" evidence="8">
    <location>
        <begin position="659"/>
        <end position="676"/>
    </location>
</feature>
<evidence type="ECO:0000256" key="5">
    <source>
        <dbReference type="ARBA" id="ARBA00022989"/>
    </source>
</evidence>
<feature type="transmembrane region" description="Helical" evidence="8">
    <location>
        <begin position="630"/>
        <end position="647"/>
    </location>
</feature>
<evidence type="ECO:0000256" key="8">
    <source>
        <dbReference type="SAM" id="Phobius"/>
    </source>
</evidence>